<gene>
    <name evidence="1" type="ORF">CCOS864_00845</name>
</gene>
<keyword evidence="2" id="KW-1185">Reference proteome</keyword>
<protein>
    <recommendedName>
        <fullName evidence="3">Class I SAM-dependent methyltransferase</fullName>
    </recommendedName>
</protein>
<dbReference type="InterPro" id="IPR029063">
    <property type="entry name" value="SAM-dependent_MTases_sf"/>
</dbReference>
<dbReference type="RefSeq" id="WP_115085204.1">
    <property type="nucleotide sequence ID" value="NZ_CBCSFG010000004.1"/>
</dbReference>
<dbReference type="Proteomes" id="UP000255177">
    <property type="component" value="Unassembled WGS sequence"/>
</dbReference>
<sequence>MKVCMTHRETFYHLLKAVFDACNKKPLIAELGVLRGQNALNLYNALSPEKMVLIDSWSPSATEAYSSFDQLPPWVDPIDSYDYYYGGSLYDMTTWDNLYEECQGKFADKHNVTLIRAETIDAIPEIQPRTGIEKFDLIYIDANHQYEYILRDMMYYQDLLADDGFMLLNDCCHSLQGTKQNLGVLEALSSFLKRSDFVPVAVTNTDWSDVILVKKNSMMLQLVDIAITNSDIPFVEIPHQLMSAARVVYGAQRTNISFA</sequence>
<evidence type="ECO:0000313" key="1">
    <source>
        <dbReference type="EMBL" id="SUQ61430.1"/>
    </source>
</evidence>
<dbReference type="Gene3D" id="3.40.50.150">
    <property type="entry name" value="Vaccinia Virus protein VP39"/>
    <property type="match status" value="1"/>
</dbReference>
<proteinExistence type="predicted"/>
<dbReference type="EMBL" id="UIDD01000003">
    <property type="protein sequence ID" value="SUQ61430.1"/>
    <property type="molecule type" value="Genomic_DNA"/>
</dbReference>
<accession>A0A380SVU4</accession>
<name>A0A380SVU4_9PSED</name>
<organism evidence="1 2">
    <name type="scientific">Pseudomonas wadenswilerensis</name>
    <dbReference type="NCBI Taxonomy" id="1785161"/>
    <lineage>
        <taxon>Bacteria</taxon>
        <taxon>Pseudomonadati</taxon>
        <taxon>Pseudomonadota</taxon>
        <taxon>Gammaproteobacteria</taxon>
        <taxon>Pseudomonadales</taxon>
        <taxon>Pseudomonadaceae</taxon>
        <taxon>Pseudomonas</taxon>
    </lineage>
</organism>
<evidence type="ECO:0008006" key="3">
    <source>
        <dbReference type="Google" id="ProtNLM"/>
    </source>
</evidence>
<reference evidence="2" key="1">
    <citation type="submission" date="2018-07" db="EMBL/GenBank/DDBJ databases">
        <authorList>
            <person name="Blom J."/>
        </authorList>
    </citation>
    <scope>NUCLEOTIDE SEQUENCE [LARGE SCALE GENOMIC DNA]</scope>
    <source>
        <strain evidence="2">CCOS 864</strain>
    </source>
</reference>
<evidence type="ECO:0000313" key="2">
    <source>
        <dbReference type="Proteomes" id="UP000255177"/>
    </source>
</evidence>
<dbReference type="SUPFAM" id="SSF53335">
    <property type="entry name" value="S-adenosyl-L-methionine-dependent methyltransferases"/>
    <property type="match status" value="1"/>
</dbReference>
<dbReference type="Pfam" id="PF13578">
    <property type="entry name" value="Methyltransf_24"/>
    <property type="match status" value="1"/>
</dbReference>
<dbReference type="AlphaFoldDB" id="A0A380SVU4"/>